<feature type="domain" description="Gp5/Type VI secretion system Vgr protein OB-fold" evidence="1">
    <location>
        <begin position="15"/>
        <end position="80"/>
    </location>
</feature>
<dbReference type="InterPro" id="IPR037026">
    <property type="entry name" value="Vgr_OB-fold_dom_sf"/>
</dbReference>
<dbReference type="InterPro" id="IPR006531">
    <property type="entry name" value="Gp5/Vgr_OB"/>
</dbReference>
<evidence type="ECO:0000259" key="1">
    <source>
        <dbReference type="Pfam" id="PF04717"/>
    </source>
</evidence>
<sequence length="153" mass="15414">MAELERRLANVVRFATITEVDPGNARARVTFGRETASAWLHFSTARAGGARVWSPPVTGEQVVVLSPMGDTGQGIIMGSLPSNAFPAPSGDGGTYRIDMPGGVSISVAGGSISITAPGNVVVNGDVIADGISLTTHVHGGVQSGGSNTSEPSG</sequence>
<dbReference type="AlphaFoldDB" id="A0A6L6JFU3"/>
<accession>A0A6L6JFU3</accession>
<evidence type="ECO:0000313" key="2">
    <source>
        <dbReference type="EMBL" id="MTH78751.1"/>
    </source>
</evidence>
<proteinExistence type="predicted"/>
<dbReference type="EMBL" id="WMIE01000008">
    <property type="protein sequence ID" value="MTH78751.1"/>
    <property type="molecule type" value="Genomic_DNA"/>
</dbReference>
<dbReference type="Proteomes" id="UP000478183">
    <property type="component" value="Unassembled WGS sequence"/>
</dbReference>
<reference evidence="2 3" key="1">
    <citation type="submission" date="2019-11" db="EMBL/GenBank/DDBJ databases">
        <authorList>
            <person name="Dong K."/>
        </authorList>
    </citation>
    <scope>NUCLEOTIDE SEQUENCE [LARGE SCALE GENOMIC DNA]</scope>
    <source>
        <strain evidence="2 3">NBRC 111993</strain>
    </source>
</reference>
<name>A0A6L6JFU3_9RHOB</name>
<keyword evidence="3" id="KW-1185">Reference proteome</keyword>
<dbReference type="InterPro" id="IPR044033">
    <property type="entry name" value="GpV-like_apex"/>
</dbReference>
<dbReference type="Pfam" id="PF04717">
    <property type="entry name" value="Phage_base_V"/>
    <property type="match status" value="1"/>
</dbReference>
<evidence type="ECO:0000313" key="3">
    <source>
        <dbReference type="Proteomes" id="UP000478183"/>
    </source>
</evidence>
<dbReference type="NCBIfam" id="TIGR01644">
    <property type="entry name" value="phage_P2_V"/>
    <property type="match status" value="1"/>
</dbReference>
<dbReference type="Pfam" id="PF18946">
    <property type="entry name" value="Apex"/>
    <property type="match status" value="1"/>
</dbReference>
<comment type="caution">
    <text evidence="2">The sequence shown here is derived from an EMBL/GenBank/DDBJ whole genome shotgun (WGS) entry which is preliminary data.</text>
</comment>
<organism evidence="2 3">
    <name type="scientific">Paracoccus aestuariivivens</name>
    <dbReference type="NCBI Taxonomy" id="1820333"/>
    <lineage>
        <taxon>Bacteria</taxon>
        <taxon>Pseudomonadati</taxon>
        <taxon>Pseudomonadota</taxon>
        <taxon>Alphaproteobacteria</taxon>
        <taxon>Rhodobacterales</taxon>
        <taxon>Paracoccaceae</taxon>
        <taxon>Paracoccus</taxon>
    </lineage>
</organism>
<dbReference type="InterPro" id="IPR013046">
    <property type="entry name" value="GpV/Gp45"/>
</dbReference>
<dbReference type="Gene3D" id="2.40.50.230">
    <property type="entry name" value="Gp5 N-terminal domain"/>
    <property type="match status" value="1"/>
</dbReference>
<gene>
    <name evidence="2" type="ORF">GL286_13545</name>
</gene>
<protein>
    <submittedName>
        <fullName evidence="2">Phage baseplate assembly protein V</fullName>
    </submittedName>
</protein>